<dbReference type="PANTHER" id="PTHR37319">
    <property type="entry name" value="TRANSPOSASE"/>
    <property type="match status" value="1"/>
</dbReference>
<dbReference type="InterPro" id="IPR014737">
    <property type="entry name" value="Transposase_Tn5-like_C"/>
</dbReference>
<gene>
    <name evidence="2" type="ORF">BDD16_000421</name>
</gene>
<dbReference type="InterPro" id="IPR012337">
    <property type="entry name" value="RNaseH-like_sf"/>
</dbReference>
<sequence>MAFSASNTEFRTPSIDRLETALAMYLIIAWRINRLMRLGRQLPELPADLLFETIEWQAAFILNRKKPPAKPPTLNTVVRLIAQLGGFLARKGDGEPGAKALWWGCARSIPLSAAFSSLGRWGLVCNAMD</sequence>
<dbReference type="RefSeq" id="WP_179632430.1">
    <property type="nucleotide sequence ID" value="NZ_JACCFH010000001.1"/>
</dbReference>
<reference evidence="2 3" key="1">
    <citation type="submission" date="2020-07" db="EMBL/GenBank/DDBJ databases">
        <title>Genomic Encyclopedia of Archaeal and Bacterial Type Strains, Phase II (KMG-II): from individual species to whole genera.</title>
        <authorList>
            <person name="Goeker M."/>
        </authorList>
    </citation>
    <scope>NUCLEOTIDE SEQUENCE [LARGE SCALE GENOMIC DNA]</scope>
    <source>
        <strain evidence="2 3">DSM 21226</strain>
    </source>
</reference>
<evidence type="ECO:0000259" key="1">
    <source>
        <dbReference type="Pfam" id="PF02281"/>
    </source>
</evidence>
<dbReference type="InterPro" id="IPR047768">
    <property type="entry name" value="Tn5p-like"/>
</dbReference>
<protein>
    <recommendedName>
        <fullName evidence="1">Transposase Tn5 dimerisation domain-containing protein</fullName>
    </recommendedName>
</protein>
<accession>A0A7Y9QU39</accession>
<dbReference type="AlphaFoldDB" id="A0A7Y9QU39"/>
<dbReference type="Pfam" id="PF02281">
    <property type="entry name" value="Dimer_Tnp_Tn5"/>
    <property type="match status" value="1"/>
</dbReference>
<feature type="domain" description="Transposase Tn5 dimerisation" evidence="1">
    <location>
        <begin position="27"/>
        <end position="105"/>
    </location>
</feature>
<dbReference type="PANTHER" id="PTHR37319:SF1">
    <property type="entry name" value="TRANSPOSASE TN5 DIMERISATION DOMAIN-CONTAINING PROTEIN"/>
    <property type="match status" value="1"/>
</dbReference>
<evidence type="ECO:0000313" key="3">
    <source>
        <dbReference type="Proteomes" id="UP000518288"/>
    </source>
</evidence>
<name>A0A7Y9QU39_9BURK</name>
<dbReference type="InterPro" id="IPR003201">
    <property type="entry name" value="Transposase_Tn5"/>
</dbReference>
<organism evidence="2 3">
    <name type="scientific">Sphaerotilus montanus</name>
    <dbReference type="NCBI Taxonomy" id="522889"/>
    <lineage>
        <taxon>Bacteria</taxon>
        <taxon>Pseudomonadati</taxon>
        <taxon>Pseudomonadota</taxon>
        <taxon>Betaproteobacteria</taxon>
        <taxon>Burkholderiales</taxon>
        <taxon>Sphaerotilaceae</taxon>
        <taxon>Sphaerotilus</taxon>
    </lineage>
</organism>
<dbReference type="SUPFAM" id="SSF53098">
    <property type="entry name" value="Ribonuclease H-like"/>
    <property type="match status" value="1"/>
</dbReference>
<dbReference type="Gene3D" id="1.10.740.10">
    <property type="entry name" value="Transferase Inhibitor Protein From Tn5, Chain"/>
    <property type="match status" value="1"/>
</dbReference>
<keyword evidence="3" id="KW-1185">Reference proteome</keyword>
<proteinExistence type="predicted"/>
<dbReference type="EMBL" id="JACCFH010000001">
    <property type="protein sequence ID" value="NYG31435.1"/>
    <property type="molecule type" value="Genomic_DNA"/>
</dbReference>
<evidence type="ECO:0000313" key="2">
    <source>
        <dbReference type="EMBL" id="NYG31435.1"/>
    </source>
</evidence>
<dbReference type="Proteomes" id="UP000518288">
    <property type="component" value="Unassembled WGS sequence"/>
</dbReference>
<comment type="caution">
    <text evidence="2">The sequence shown here is derived from an EMBL/GenBank/DDBJ whole genome shotgun (WGS) entry which is preliminary data.</text>
</comment>